<name>A0A0K0Y9A6_9RHOB</name>
<dbReference type="PANTHER" id="PTHR30388">
    <property type="entry name" value="ALDEHYDE OXIDOREDUCTASE MOLYBDENUM COFACTOR ASSEMBLY PROTEIN"/>
    <property type="match status" value="1"/>
</dbReference>
<organism evidence="1 2">
    <name type="scientific">Octadecabacter temperatus</name>
    <dbReference type="NCBI Taxonomy" id="1458307"/>
    <lineage>
        <taxon>Bacteria</taxon>
        <taxon>Pseudomonadati</taxon>
        <taxon>Pseudomonadota</taxon>
        <taxon>Alphaproteobacteria</taxon>
        <taxon>Rhodobacterales</taxon>
        <taxon>Roseobacteraceae</taxon>
        <taxon>Octadecabacter</taxon>
    </lineage>
</organism>
<reference evidence="1 2" key="1">
    <citation type="journal article" date="2015" name="Genome Announc.">
        <title>Closed Genome Sequence of Octadecabacter temperatus SB1, the First Mesophilic Species of the Genus Octadecabacter.</title>
        <authorList>
            <person name="Voget S."/>
            <person name="Billerbeck S."/>
            <person name="Simon M."/>
            <person name="Daniel R."/>
        </authorList>
    </citation>
    <scope>NUCLEOTIDE SEQUENCE [LARGE SCALE GENOMIC DNA]</scope>
    <source>
        <strain evidence="1 2">SB1</strain>
    </source>
</reference>
<dbReference type="Pfam" id="PF13478">
    <property type="entry name" value="XdhC_C"/>
    <property type="match status" value="1"/>
</dbReference>
<dbReference type="Gene3D" id="3.40.50.720">
    <property type="entry name" value="NAD(P)-binding Rossmann-like Domain"/>
    <property type="match status" value="1"/>
</dbReference>
<proteinExistence type="predicted"/>
<gene>
    <name evidence="1" type="ORF">OSB_29530</name>
</gene>
<protein>
    <submittedName>
        <fullName evidence="1">XdhC and CoxI family protein</fullName>
    </submittedName>
</protein>
<dbReference type="Proteomes" id="UP000067444">
    <property type="component" value="Chromosome"/>
</dbReference>
<dbReference type="EMBL" id="CP012160">
    <property type="protein sequence ID" value="AKS47476.1"/>
    <property type="molecule type" value="Genomic_DNA"/>
</dbReference>
<dbReference type="InterPro" id="IPR027051">
    <property type="entry name" value="XdhC_Rossmann_dom"/>
</dbReference>
<keyword evidence="2" id="KW-1185">Reference proteome</keyword>
<dbReference type="STRING" id="1458307.OSB_29530"/>
<dbReference type="Pfam" id="PF02625">
    <property type="entry name" value="XdhC_CoxI"/>
    <property type="match status" value="1"/>
</dbReference>
<dbReference type="InterPro" id="IPR003777">
    <property type="entry name" value="XdhC_CoxI"/>
</dbReference>
<evidence type="ECO:0000313" key="1">
    <source>
        <dbReference type="EMBL" id="AKS47476.1"/>
    </source>
</evidence>
<dbReference type="KEGG" id="otm:OSB_29530"/>
<sequence>MQTFPPEGITYTEHAADIVSKASELIKSGRRFALITSVGIEGGAARDVGSLALVSDDDRMTGYLSNGCIDRDIQHHAMGALETGQKALIRYGDGSRYADLKLPCGGALDVLIDPNPDLNALLNAKQSFQRRCPVTLAFRSEETGSPTYQFTYAPPFRLYLAGRGAIFRAAAKAGHAAGFDICLLSPEAEDLAAVNHLASIPPVHLTSPDKVAAMDALDEHSAFLTLFHDHDWEPSLLKAALQTKASFIGSLGSRRTHAMRCETLRQIGVSDDELARLRGPIGLVPSLRNASFIAISALAEIVGNCPASIQQAGDIWPAEFEGVQRNG</sequence>
<dbReference type="PATRIC" id="fig|1458307.3.peg.2985"/>
<dbReference type="PANTHER" id="PTHR30388:SF4">
    <property type="entry name" value="MOLYBDENUM COFACTOR INSERTION CHAPERONE PAOD"/>
    <property type="match status" value="1"/>
</dbReference>
<dbReference type="RefSeq" id="WP_074202289.1">
    <property type="nucleotide sequence ID" value="NZ_CP012160.1"/>
</dbReference>
<evidence type="ECO:0000313" key="2">
    <source>
        <dbReference type="Proteomes" id="UP000067444"/>
    </source>
</evidence>
<accession>A0A0K0Y9A6</accession>
<dbReference type="InterPro" id="IPR052698">
    <property type="entry name" value="MoCofactor_Util/Proc"/>
</dbReference>
<dbReference type="OrthoDB" id="9815497at2"/>
<dbReference type="AlphaFoldDB" id="A0A0K0Y9A6"/>